<sequence length="74" mass="8069">MKDGRMVHRGSPKAAVEDKQTIQFPKPGQVMSSSQAPGDRKKYKELITIAEDNCKLVLGFTESVGGCTCNKTLI</sequence>
<proteinExistence type="predicted"/>
<name>U4L5T7_PYROM</name>
<dbReference type="EMBL" id="HF935680">
    <property type="protein sequence ID" value="CCX12176.1"/>
    <property type="molecule type" value="Genomic_DNA"/>
</dbReference>
<organism evidence="1 2">
    <name type="scientific">Pyronema omphalodes (strain CBS 100304)</name>
    <name type="common">Pyronema confluens</name>
    <dbReference type="NCBI Taxonomy" id="1076935"/>
    <lineage>
        <taxon>Eukaryota</taxon>
        <taxon>Fungi</taxon>
        <taxon>Dikarya</taxon>
        <taxon>Ascomycota</taxon>
        <taxon>Pezizomycotina</taxon>
        <taxon>Pezizomycetes</taxon>
        <taxon>Pezizales</taxon>
        <taxon>Pyronemataceae</taxon>
        <taxon>Pyronema</taxon>
    </lineage>
</organism>
<dbReference type="Proteomes" id="UP000018144">
    <property type="component" value="Unassembled WGS sequence"/>
</dbReference>
<keyword evidence="2" id="KW-1185">Reference proteome</keyword>
<evidence type="ECO:0000313" key="1">
    <source>
        <dbReference type="EMBL" id="CCX12176.1"/>
    </source>
</evidence>
<gene>
    <name evidence="1" type="ORF">PCON_11770</name>
</gene>
<accession>U4L5T7</accession>
<dbReference type="AlphaFoldDB" id="U4L5T7"/>
<reference evidence="1 2" key="1">
    <citation type="journal article" date="2013" name="PLoS Genet.">
        <title>The genome and development-dependent transcriptomes of Pyronema confluens: a window into fungal evolution.</title>
        <authorList>
            <person name="Traeger S."/>
            <person name="Altegoer F."/>
            <person name="Freitag M."/>
            <person name="Gabaldon T."/>
            <person name="Kempken F."/>
            <person name="Kumar A."/>
            <person name="Marcet-Houben M."/>
            <person name="Poggeler S."/>
            <person name="Stajich J.E."/>
            <person name="Nowrousian M."/>
        </authorList>
    </citation>
    <scope>NUCLEOTIDE SEQUENCE [LARGE SCALE GENOMIC DNA]</scope>
    <source>
        <strain evidence="2">CBS 100304</strain>
        <tissue evidence="1">Vegetative mycelium</tissue>
    </source>
</reference>
<evidence type="ECO:0000313" key="2">
    <source>
        <dbReference type="Proteomes" id="UP000018144"/>
    </source>
</evidence>
<protein>
    <submittedName>
        <fullName evidence="1">Uncharacterized protein</fullName>
    </submittedName>
</protein>